<dbReference type="EMBL" id="AB010276">
    <property type="protein sequence ID" value="BAA36385.1"/>
    <property type="molecule type" value="mRNA"/>
</dbReference>
<organism evidence="4">
    <name type="scientific">Conger myriaster</name>
    <name type="common">Conger eel</name>
    <dbReference type="NCBI Taxonomy" id="7943"/>
    <lineage>
        <taxon>Eukaryota</taxon>
        <taxon>Metazoa</taxon>
        <taxon>Chordata</taxon>
        <taxon>Craniata</taxon>
        <taxon>Vertebrata</taxon>
        <taxon>Euteleostomi</taxon>
        <taxon>Actinopterygii</taxon>
        <taxon>Neopterygii</taxon>
        <taxon>Teleostei</taxon>
        <taxon>Anguilliformes</taxon>
        <taxon>Congridae</taxon>
        <taxon>Conger</taxon>
    </lineage>
</organism>
<feature type="domain" description="Galectin" evidence="3">
    <location>
        <begin position="4"/>
        <end position="137"/>
    </location>
</feature>
<evidence type="ECO:0000256" key="2">
    <source>
        <dbReference type="RuleBase" id="RU102079"/>
    </source>
</evidence>
<keyword evidence="1 2" id="KW-0430">Lectin</keyword>
<evidence type="ECO:0000259" key="3">
    <source>
        <dbReference type="PROSITE" id="PS51304"/>
    </source>
</evidence>
<dbReference type="AlphaFoldDB" id="Q9PSV7"/>
<dbReference type="SUPFAM" id="SSF49899">
    <property type="entry name" value="Concanavalin A-like lectins/glucanases"/>
    <property type="match status" value="1"/>
</dbReference>
<sequence>MSGGLQVKNFDFTVGKFLTVGGFINNSPQRFSVNVGESMNSLSLHLDHRFNYGADQNTIVMNSTLKGDNGWETEQRSTNFTLSAGQYFEITLSYDINKFYIDILDGPNLEFPNRYSKEFLPFLSLAGDARLTLVKLE</sequence>
<reference evidence="4" key="1">
    <citation type="submission" date="1998-01" db="EMBL/GenBank/DDBJ databases">
        <title>Galectin from skin of Conger myriaster.</title>
        <authorList>
            <person name="Ogawa T."/>
            <person name="Ishii C."/>
        </authorList>
    </citation>
    <scope>NUCLEOTIDE SEQUENCE</scope>
</reference>
<dbReference type="SMART" id="SM00276">
    <property type="entry name" value="GLECT"/>
    <property type="match status" value="1"/>
</dbReference>
<dbReference type="GO" id="GO:0030246">
    <property type="term" value="F:carbohydrate binding"/>
    <property type="evidence" value="ECO:0007669"/>
    <property type="project" value="UniProtKB-UniRule"/>
</dbReference>
<evidence type="ECO:0000313" key="4">
    <source>
        <dbReference type="EMBL" id="BAA36385.1"/>
    </source>
</evidence>
<dbReference type="InterPro" id="IPR044156">
    <property type="entry name" value="Galectin-like"/>
</dbReference>
<dbReference type="PANTHER" id="PTHR11346:SF147">
    <property type="entry name" value="GALECTIN"/>
    <property type="match status" value="1"/>
</dbReference>
<dbReference type="PANTHER" id="PTHR11346">
    <property type="entry name" value="GALECTIN"/>
    <property type="match status" value="1"/>
</dbReference>
<gene>
    <name evidence="4" type="primary">pCon I</name>
</gene>
<dbReference type="PROSITE" id="PS51304">
    <property type="entry name" value="GALECTIN"/>
    <property type="match status" value="1"/>
</dbReference>
<evidence type="ECO:0000256" key="1">
    <source>
        <dbReference type="ARBA" id="ARBA00022734"/>
    </source>
</evidence>
<dbReference type="SMART" id="SM00908">
    <property type="entry name" value="Gal-bind_lectin"/>
    <property type="match status" value="1"/>
</dbReference>
<dbReference type="InterPro" id="IPR001079">
    <property type="entry name" value="Galectin_CRD"/>
</dbReference>
<protein>
    <recommendedName>
        <fullName evidence="2">Galectin</fullName>
    </recommendedName>
</protein>
<dbReference type="Gene3D" id="2.60.120.200">
    <property type="match status" value="1"/>
</dbReference>
<dbReference type="InterPro" id="IPR013320">
    <property type="entry name" value="ConA-like_dom_sf"/>
</dbReference>
<dbReference type="Pfam" id="PF00337">
    <property type="entry name" value="Gal-bind_lectin"/>
    <property type="match status" value="1"/>
</dbReference>
<name>Q9PSV7_CONMY</name>
<accession>Q9PSV7</accession>
<dbReference type="CDD" id="cd00070">
    <property type="entry name" value="GLECT"/>
    <property type="match status" value="1"/>
</dbReference>
<proteinExistence type="evidence at transcript level"/>